<accession>A0ABU2LAG9</accession>
<keyword evidence="2" id="KW-0472">Membrane</keyword>
<keyword evidence="4" id="KW-1185">Reference proteome</keyword>
<feature type="region of interest" description="Disordered" evidence="1">
    <location>
        <begin position="1"/>
        <end position="21"/>
    </location>
</feature>
<gene>
    <name evidence="3" type="ORF">RM780_16540</name>
</gene>
<feature type="region of interest" description="Disordered" evidence="1">
    <location>
        <begin position="234"/>
        <end position="288"/>
    </location>
</feature>
<feature type="compositionally biased region" description="Basic and acidic residues" evidence="1">
    <location>
        <begin position="250"/>
        <end position="262"/>
    </location>
</feature>
<evidence type="ECO:0000256" key="2">
    <source>
        <dbReference type="SAM" id="Phobius"/>
    </source>
</evidence>
<proteinExistence type="predicted"/>
<dbReference type="RefSeq" id="WP_311631502.1">
    <property type="nucleotide sequence ID" value="NZ_JAVREN010000023.1"/>
</dbReference>
<protein>
    <submittedName>
        <fullName evidence="3">Uncharacterized protein</fullName>
    </submittedName>
</protein>
<keyword evidence="2" id="KW-0812">Transmembrane</keyword>
<comment type="caution">
    <text evidence="3">The sequence shown here is derived from an EMBL/GenBank/DDBJ whole genome shotgun (WGS) entry which is preliminary data.</text>
</comment>
<feature type="compositionally biased region" description="Gly residues" evidence="1">
    <location>
        <begin position="1"/>
        <end position="12"/>
    </location>
</feature>
<organism evidence="3 4">
    <name type="scientific">Streptomyces boetiae</name>
    <dbReference type="NCBI Taxonomy" id="3075541"/>
    <lineage>
        <taxon>Bacteria</taxon>
        <taxon>Bacillati</taxon>
        <taxon>Actinomycetota</taxon>
        <taxon>Actinomycetes</taxon>
        <taxon>Kitasatosporales</taxon>
        <taxon>Streptomycetaceae</taxon>
        <taxon>Streptomyces</taxon>
    </lineage>
</organism>
<dbReference type="EMBL" id="JAVREN010000023">
    <property type="protein sequence ID" value="MDT0308553.1"/>
    <property type="molecule type" value="Genomic_DNA"/>
</dbReference>
<keyword evidence="2" id="KW-1133">Transmembrane helix</keyword>
<evidence type="ECO:0000313" key="3">
    <source>
        <dbReference type="EMBL" id="MDT0308553.1"/>
    </source>
</evidence>
<reference evidence="4" key="1">
    <citation type="submission" date="2023-07" db="EMBL/GenBank/DDBJ databases">
        <title>30 novel species of actinomycetes from the DSMZ collection.</title>
        <authorList>
            <person name="Nouioui I."/>
        </authorList>
    </citation>
    <scope>NUCLEOTIDE SEQUENCE [LARGE SCALE GENOMIC DNA]</scope>
    <source>
        <strain evidence="4">DSM 44917</strain>
    </source>
</reference>
<evidence type="ECO:0000313" key="4">
    <source>
        <dbReference type="Proteomes" id="UP001183388"/>
    </source>
</evidence>
<evidence type="ECO:0000256" key="1">
    <source>
        <dbReference type="SAM" id="MobiDB-lite"/>
    </source>
</evidence>
<feature type="region of interest" description="Disordered" evidence="1">
    <location>
        <begin position="63"/>
        <end position="98"/>
    </location>
</feature>
<sequence length="288" mass="29609">MSYGQGGPGWTPGGSNTPDWNALAADAERRRGRRRATLLIIAAVATVVVGAVVAALIVSMSGDDSGGAALPEPSDLPENSEDAEPTFSETTLPPVPRPEEFIADPGVDTAPFTPDSFFGSEPFEIDGRAYTLASTGASEGCAEGATEELTALLAENGCVSLLRATYAGEGVLVTVGVAQFEAEQGAAAVREGIAGNLQPLAGGEAGAFCERGGCRTTVNDRGRYAVFTLAGNADGSPDRGEGTAAQQAARDGDRHAVERVVLRGEAQASASASALVEERERQRREQEG</sequence>
<feature type="transmembrane region" description="Helical" evidence="2">
    <location>
        <begin position="38"/>
        <end position="58"/>
    </location>
</feature>
<name>A0ABU2LAG9_9ACTN</name>
<dbReference type="Proteomes" id="UP001183388">
    <property type="component" value="Unassembled WGS sequence"/>
</dbReference>
<feature type="compositionally biased region" description="Basic and acidic residues" evidence="1">
    <location>
        <begin position="276"/>
        <end position="288"/>
    </location>
</feature>